<comment type="caution">
    <text evidence="2">The sequence shown here is derived from an EMBL/GenBank/DDBJ whole genome shotgun (WGS) entry which is preliminary data.</text>
</comment>
<dbReference type="Pfam" id="PF07336">
    <property type="entry name" value="ABATE"/>
    <property type="match status" value="1"/>
</dbReference>
<dbReference type="PANTHER" id="PTHR35525:SF3">
    <property type="entry name" value="BLL6575 PROTEIN"/>
    <property type="match status" value="1"/>
</dbReference>
<keyword evidence="3" id="KW-1185">Reference proteome</keyword>
<accession>A0A563EKS8</accession>
<dbReference type="OrthoDB" id="123307at2"/>
<feature type="domain" description="Zinc finger CGNR" evidence="1">
    <location>
        <begin position="122"/>
        <end position="165"/>
    </location>
</feature>
<organism evidence="2 3">
    <name type="scientific">Lentzea tibetensis</name>
    <dbReference type="NCBI Taxonomy" id="2591470"/>
    <lineage>
        <taxon>Bacteria</taxon>
        <taxon>Bacillati</taxon>
        <taxon>Actinomycetota</taxon>
        <taxon>Actinomycetes</taxon>
        <taxon>Pseudonocardiales</taxon>
        <taxon>Pseudonocardiaceae</taxon>
        <taxon>Lentzea</taxon>
    </lineage>
</organism>
<dbReference type="InterPro" id="IPR021005">
    <property type="entry name" value="Znf_CGNR"/>
</dbReference>
<dbReference type="PANTHER" id="PTHR35525">
    <property type="entry name" value="BLL6575 PROTEIN"/>
    <property type="match status" value="1"/>
</dbReference>
<reference evidence="2 3" key="1">
    <citation type="submission" date="2019-07" db="EMBL/GenBank/DDBJ databases">
        <title>Lentzea xizangensis sp. nov., isolated from Qinghai-Tibetan Plateau Soils.</title>
        <authorList>
            <person name="Huang J."/>
        </authorList>
    </citation>
    <scope>NUCLEOTIDE SEQUENCE [LARGE SCALE GENOMIC DNA]</scope>
    <source>
        <strain evidence="2 3">FXJ1.1311</strain>
    </source>
</reference>
<dbReference type="Gene3D" id="1.10.3300.10">
    <property type="entry name" value="Jann2411-like domain"/>
    <property type="match status" value="1"/>
</dbReference>
<dbReference type="AlphaFoldDB" id="A0A563EKS8"/>
<dbReference type="Pfam" id="PF11706">
    <property type="entry name" value="zf-CGNR"/>
    <property type="match status" value="1"/>
</dbReference>
<dbReference type="Proteomes" id="UP000316639">
    <property type="component" value="Unassembled WGS sequence"/>
</dbReference>
<protein>
    <submittedName>
        <fullName evidence="2">CGNR zinc finger domain-containing protein</fullName>
    </submittedName>
</protein>
<evidence type="ECO:0000313" key="2">
    <source>
        <dbReference type="EMBL" id="TWP47573.1"/>
    </source>
</evidence>
<proteinExistence type="predicted"/>
<sequence length="168" mass="18134">MIEPSAEAKLVEAFANTVDLEDETDALATAADATTWLRTSGLIGDRVRLGDDDHGKLLGLRTGLRAALAGVPEAGVLDELPVLVSFSGRVLTPSPALSPVHRALAELAIAWSALVVTGEAQRLKRCADDTCGWVFWDVSRNHSRRWCTMRVCGNRAKARAYSARQKGH</sequence>
<dbReference type="RefSeq" id="WP_146357670.1">
    <property type="nucleotide sequence ID" value="NZ_VOBR01000025.1"/>
</dbReference>
<dbReference type="SUPFAM" id="SSF160904">
    <property type="entry name" value="Jann2411-like"/>
    <property type="match status" value="1"/>
</dbReference>
<evidence type="ECO:0000259" key="1">
    <source>
        <dbReference type="Pfam" id="PF11706"/>
    </source>
</evidence>
<gene>
    <name evidence="2" type="ORF">FKR81_31950</name>
</gene>
<name>A0A563EKS8_9PSEU</name>
<dbReference type="EMBL" id="VOBR01000025">
    <property type="protein sequence ID" value="TWP47573.1"/>
    <property type="molecule type" value="Genomic_DNA"/>
</dbReference>
<dbReference type="InterPro" id="IPR010852">
    <property type="entry name" value="ABATE"/>
</dbReference>
<evidence type="ECO:0000313" key="3">
    <source>
        <dbReference type="Proteomes" id="UP000316639"/>
    </source>
</evidence>
<dbReference type="InterPro" id="IPR023286">
    <property type="entry name" value="ABATE_dom_sf"/>
</dbReference>